<sequence length="468" mass="52970">MQWLYAHFPSLQLDHFVLEQAEDKQAALVVFCPQHNEILQVSQCASTAGIKRGMGLAQACALLNRIQLIPYSAEVECQQLHLLANQLYRIASDIVLLEPQGIAIKLDPIIHYYHSVDNFVALFHHVLQSTALRYHFASGPSVEAAQVLALAGADTVYLSNAQALIALQNVSLKYTQFTSKQVSQFDRMGIRTLQAVFQIPLEEVGKRFDNALISYLLALKGNKAVPRATFHPKQHFRYQCELPYELEDSVKLLRFLTQPVEQCCEYLVSQNLTTDSLQLTLHMADSPKQHVEVRAGAPMHNAKDWLSLITLKLEQLALTSAIRGFQLRCEHTVVFHATSEHLFAVRFNQHAENMLMGTLLAKLGSDAVITPRVCHDHRQDLHIRHGLPHSGAACEQLPSGQHPCWLLIDPQPLSTQTKIVYGPERIQTGWWDDSAVKRDYFIALSSTGQRLWIFRDHQSNWFVHGYFS</sequence>
<dbReference type="CDD" id="cd03468">
    <property type="entry name" value="PolY_like"/>
    <property type="match status" value="1"/>
</dbReference>
<dbReference type="SUPFAM" id="SSF56672">
    <property type="entry name" value="DNA/RNA polymerases"/>
    <property type="match status" value="1"/>
</dbReference>
<dbReference type="EMBL" id="FQWD01000005">
    <property type="protein sequence ID" value="SHG83265.1"/>
    <property type="molecule type" value="Genomic_DNA"/>
</dbReference>
<dbReference type="InterPro" id="IPR043502">
    <property type="entry name" value="DNA/RNA_pol_sf"/>
</dbReference>
<dbReference type="RefSeq" id="WP_073323961.1">
    <property type="nucleotide sequence ID" value="NZ_FQWD01000005.1"/>
</dbReference>
<name>A0A1M5N1E0_9ALTE</name>
<evidence type="ECO:0000313" key="3">
    <source>
        <dbReference type="Proteomes" id="UP000184520"/>
    </source>
</evidence>
<keyword evidence="1" id="KW-0227">DNA damage</keyword>
<protein>
    <submittedName>
        <fullName evidence="2">Protein ImuB</fullName>
    </submittedName>
</protein>
<keyword evidence="3" id="KW-1185">Reference proteome</keyword>
<dbReference type="OrthoDB" id="5298951at2"/>
<organism evidence="2 3">
    <name type="scientific">Marisediminitalea aggregata</name>
    <dbReference type="NCBI Taxonomy" id="634436"/>
    <lineage>
        <taxon>Bacteria</taxon>
        <taxon>Pseudomonadati</taxon>
        <taxon>Pseudomonadota</taxon>
        <taxon>Gammaproteobacteria</taxon>
        <taxon>Alteromonadales</taxon>
        <taxon>Alteromonadaceae</taxon>
        <taxon>Marisediminitalea</taxon>
    </lineage>
</organism>
<dbReference type="InterPro" id="IPR050356">
    <property type="entry name" value="SulA_CellDiv_inhibitor"/>
</dbReference>
<accession>A0A1M5N1E0</accession>
<dbReference type="STRING" id="634436.SAMN05216361_3039"/>
<reference evidence="3" key="1">
    <citation type="submission" date="2016-11" db="EMBL/GenBank/DDBJ databases">
        <authorList>
            <person name="Varghese N."/>
            <person name="Submissions S."/>
        </authorList>
    </citation>
    <scope>NUCLEOTIDE SEQUENCE [LARGE SCALE GENOMIC DNA]</scope>
    <source>
        <strain evidence="3">CGMCC 1.8995</strain>
    </source>
</reference>
<dbReference type="AlphaFoldDB" id="A0A1M5N1E0"/>
<dbReference type="GO" id="GO:0006281">
    <property type="term" value="P:DNA repair"/>
    <property type="evidence" value="ECO:0007669"/>
    <property type="project" value="TreeGrafter"/>
</dbReference>
<evidence type="ECO:0000256" key="1">
    <source>
        <dbReference type="ARBA" id="ARBA00022763"/>
    </source>
</evidence>
<proteinExistence type="predicted"/>
<gene>
    <name evidence="2" type="ORF">SAMN05216361_3039</name>
</gene>
<dbReference type="Proteomes" id="UP000184520">
    <property type="component" value="Unassembled WGS sequence"/>
</dbReference>
<dbReference type="PANTHER" id="PTHR35369:SF2">
    <property type="entry name" value="BLR3025 PROTEIN"/>
    <property type="match status" value="1"/>
</dbReference>
<dbReference type="PANTHER" id="PTHR35369">
    <property type="entry name" value="BLR3025 PROTEIN-RELATED"/>
    <property type="match status" value="1"/>
</dbReference>
<evidence type="ECO:0000313" key="2">
    <source>
        <dbReference type="EMBL" id="SHG83265.1"/>
    </source>
</evidence>